<feature type="domain" description="RNA polymerase sigma factor 70 region 4 type 2" evidence="7">
    <location>
        <begin position="128"/>
        <end position="179"/>
    </location>
</feature>
<evidence type="ECO:0000256" key="5">
    <source>
        <dbReference type="SAM" id="MobiDB-lite"/>
    </source>
</evidence>
<dbReference type="InterPro" id="IPR039425">
    <property type="entry name" value="RNA_pol_sigma-70-like"/>
</dbReference>
<name>A0ABT3X3G6_9BACL</name>
<evidence type="ECO:0000313" key="9">
    <source>
        <dbReference type="Proteomes" id="UP001208017"/>
    </source>
</evidence>
<protein>
    <submittedName>
        <fullName evidence="8">RNA polymerase sigma factor</fullName>
    </submittedName>
</protein>
<gene>
    <name evidence="8" type="ORF">OS242_11165</name>
</gene>
<reference evidence="8 9" key="1">
    <citation type="submission" date="2022-11" db="EMBL/GenBank/DDBJ databases">
        <title>Study of microbial diversity in lake waters.</title>
        <authorList>
            <person name="Zhang J."/>
        </authorList>
    </citation>
    <scope>NUCLEOTIDE SEQUENCE [LARGE SCALE GENOMIC DNA]</scope>
    <source>
        <strain evidence="8 9">DT12</strain>
    </source>
</reference>
<dbReference type="InterPro" id="IPR013325">
    <property type="entry name" value="RNA_pol_sigma_r2"/>
</dbReference>
<evidence type="ECO:0000259" key="7">
    <source>
        <dbReference type="Pfam" id="PF08281"/>
    </source>
</evidence>
<dbReference type="Proteomes" id="UP001208017">
    <property type="component" value="Unassembled WGS sequence"/>
</dbReference>
<dbReference type="InterPro" id="IPR013324">
    <property type="entry name" value="RNA_pol_sigma_r3/r4-like"/>
</dbReference>
<evidence type="ECO:0000259" key="6">
    <source>
        <dbReference type="Pfam" id="PF04542"/>
    </source>
</evidence>
<dbReference type="Pfam" id="PF08281">
    <property type="entry name" value="Sigma70_r4_2"/>
    <property type="match status" value="1"/>
</dbReference>
<sequence length="209" mass="23961">MWGTVQEASDLELIERIRNGDAMCCRLLVERYQSLVYSIACRMIHDRAEAEDMAQEVFLKAFRTLDTFREEASFKTWICRIATNRCIDWKRKHASRNQLTAGVEEADALPDEAETPEQTILRRERQSEVRDVIDGMPEKYRAILLMYHFQGMTYKDIAESEGISSRTVETRLYRAKQMLRTAMEGGGADDGTSGTPHDLEVSGGRTRRG</sequence>
<keyword evidence="3" id="KW-0731">Sigma factor</keyword>
<dbReference type="NCBIfam" id="TIGR02937">
    <property type="entry name" value="sigma70-ECF"/>
    <property type="match status" value="1"/>
</dbReference>
<comment type="similarity">
    <text evidence="1">Belongs to the sigma-70 factor family. ECF subfamily.</text>
</comment>
<dbReference type="InterPro" id="IPR014284">
    <property type="entry name" value="RNA_pol_sigma-70_dom"/>
</dbReference>
<feature type="region of interest" description="Disordered" evidence="5">
    <location>
        <begin position="184"/>
        <end position="209"/>
    </location>
</feature>
<evidence type="ECO:0000313" key="8">
    <source>
        <dbReference type="EMBL" id="MCX7570522.1"/>
    </source>
</evidence>
<dbReference type="Gene3D" id="1.10.10.10">
    <property type="entry name" value="Winged helix-like DNA-binding domain superfamily/Winged helix DNA-binding domain"/>
    <property type="match status" value="1"/>
</dbReference>
<dbReference type="PANTHER" id="PTHR43133">
    <property type="entry name" value="RNA POLYMERASE ECF-TYPE SIGMA FACTO"/>
    <property type="match status" value="1"/>
</dbReference>
<dbReference type="InterPro" id="IPR036388">
    <property type="entry name" value="WH-like_DNA-bd_sf"/>
</dbReference>
<dbReference type="RefSeq" id="WP_267151774.1">
    <property type="nucleotide sequence ID" value="NZ_JAPMLT010000005.1"/>
</dbReference>
<dbReference type="PANTHER" id="PTHR43133:SF51">
    <property type="entry name" value="RNA POLYMERASE SIGMA FACTOR"/>
    <property type="match status" value="1"/>
</dbReference>
<dbReference type="InterPro" id="IPR007627">
    <property type="entry name" value="RNA_pol_sigma70_r2"/>
</dbReference>
<dbReference type="Pfam" id="PF04542">
    <property type="entry name" value="Sigma70_r2"/>
    <property type="match status" value="1"/>
</dbReference>
<evidence type="ECO:0000256" key="4">
    <source>
        <dbReference type="ARBA" id="ARBA00023163"/>
    </source>
</evidence>
<keyword evidence="9" id="KW-1185">Reference proteome</keyword>
<evidence type="ECO:0000256" key="2">
    <source>
        <dbReference type="ARBA" id="ARBA00023015"/>
    </source>
</evidence>
<dbReference type="Gene3D" id="1.10.1740.10">
    <property type="match status" value="1"/>
</dbReference>
<proteinExistence type="inferred from homology"/>
<dbReference type="CDD" id="cd06171">
    <property type="entry name" value="Sigma70_r4"/>
    <property type="match status" value="1"/>
</dbReference>
<keyword evidence="4" id="KW-0804">Transcription</keyword>
<feature type="domain" description="RNA polymerase sigma-70 region 2" evidence="6">
    <location>
        <begin position="28"/>
        <end position="94"/>
    </location>
</feature>
<keyword evidence="2" id="KW-0805">Transcription regulation</keyword>
<dbReference type="SUPFAM" id="SSF88946">
    <property type="entry name" value="Sigma2 domain of RNA polymerase sigma factors"/>
    <property type="match status" value="1"/>
</dbReference>
<evidence type="ECO:0000256" key="1">
    <source>
        <dbReference type="ARBA" id="ARBA00010641"/>
    </source>
</evidence>
<evidence type="ECO:0000256" key="3">
    <source>
        <dbReference type="ARBA" id="ARBA00023082"/>
    </source>
</evidence>
<dbReference type="InterPro" id="IPR013249">
    <property type="entry name" value="RNA_pol_sigma70_r4_t2"/>
</dbReference>
<organism evidence="8 9">
    <name type="scientific">Tumebacillus lacus</name>
    <dbReference type="NCBI Taxonomy" id="2995335"/>
    <lineage>
        <taxon>Bacteria</taxon>
        <taxon>Bacillati</taxon>
        <taxon>Bacillota</taxon>
        <taxon>Bacilli</taxon>
        <taxon>Bacillales</taxon>
        <taxon>Alicyclobacillaceae</taxon>
        <taxon>Tumebacillus</taxon>
    </lineage>
</organism>
<dbReference type="EMBL" id="JAPMLT010000005">
    <property type="protein sequence ID" value="MCX7570522.1"/>
    <property type="molecule type" value="Genomic_DNA"/>
</dbReference>
<accession>A0ABT3X3G6</accession>
<comment type="caution">
    <text evidence="8">The sequence shown here is derived from an EMBL/GenBank/DDBJ whole genome shotgun (WGS) entry which is preliminary data.</text>
</comment>
<dbReference type="SUPFAM" id="SSF88659">
    <property type="entry name" value="Sigma3 and sigma4 domains of RNA polymerase sigma factors"/>
    <property type="match status" value="1"/>
</dbReference>